<feature type="transmembrane region" description="Helical" evidence="7">
    <location>
        <begin position="390"/>
        <end position="411"/>
    </location>
</feature>
<evidence type="ECO:0000256" key="3">
    <source>
        <dbReference type="ARBA" id="ARBA00022475"/>
    </source>
</evidence>
<sequence length="452" mass="49560">MKKEMTNDMTVGSPAKLIIQFMIPMCLGNVFQQFYNIADSIIAGQFLGVNALAAIGSTGSLMFFVTGWLQGITSGFAILVSQWFGAKDMKRMRHYVAMSVYLTFAFALVMTIGFEFANEPILRLMNSPENLMKDIKGYMAVIYGGLIVTAAYNALAAILRALGDSKSPLYFLIISAIINVILDIVFIVNFGMGVEGCGYATVIAQAISALLCLVYIAKKFPILRLREEDFRISWQSMGRLLALGIPMGLQFSITAIGTIIVQGAVNIYGAVYMAGFSAAGKLQNIIVTVFTAFGATVATYVGQNRGAGKMDRVHKGVRYTQIMVFVWSAVTMVLVYFLGGEMTLLFVSKTETEVLHAAEVYFRTVFWAYPFLGSIFIYRNALQGMGYGLVPMLGGVFELVARSLIVLLVAGRASFTGVCLADPAAWISALIPLIPYYIYVMKKYEKQKQLEG</sequence>
<comment type="subcellular location">
    <subcellularLocation>
        <location evidence="1">Cell membrane</location>
        <topology evidence="1">Multi-pass membrane protein</topology>
    </subcellularLocation>
</comment>
<feature type="transmembrane region" description="Helical" evidence="7">
    <location>
        <begin position="322"/>
        <end position="340"/>
    </location>
</feature>
<dbReference type="InterPro" id="IPR052031">
    <property type="entry name" value="Membrane_Transporter-Flippase"/>
</dbReference>
<dbReference type="GO" id="GO:0015297">
    <property type="term" value="F:antiporter activity"/>
    <property type="evidence" value="ECO:0007669"/>
    <property type="project" value="InterPro"/>
</dbReference>
<feature type="transmembrane region" description="Helical" evidence="7">
    <location>
        <begin position="137"/>
        <end position="162"/>
    </location>
</feature>
<keyword evidence="6 7" id="KW-0472">Membrane</keyword>
<gene>
    <name evidence="8" type="ORF">CDL20_09850</name>
</gene>
<evidence type="ECO:0000313" key="9">
    <source>
        <dbReference type="Proteomes" id="UP000234840"/>
    </source>
</evidence>
<dbReference type="GO" id="GO:0042910">
    <property type="term" value="F:xenobiotic transmembrane transporter activity"/>
    <property type="evidence" value="ECO:0007669"/>
    <property type="project" value="InterPro"/>
</dbReference>
<dbReference type="PIRSF" id="PIRSF006603">
    <property type="entry name" value="DinF"/>
    <property type="match status" value="1"/>
</dbReference>
<dbReference type="PANTHER" id="PTHR43549">
    <property type="entry name" value="MULTIDRUG RESISTANCE PROTEIN YPNP-RELATED"/>
    <property type="match status" value="1"/>
</dbReference>
<feature type="transmembrane region" description="Helical" evidence="7">
    <location>
        <begin position="61"/>
        <end position="84"/>
    </location>
</feature>
<dbReference type="GO" id="GO:0005886">
    <property type="term" value="C:plasma membrane"/>
    <property type="evidence" value="ECO:0007669"/>
    <property type="project" value="UniProtKB-SubCell"/>
</dbReference>
<dbReference type="InterPro" id="IPR002528">
    <property type="entry name" value="MATE_fam"/>
</dbReference>
<evidence type="ECO:0000313" key="8">
    <source>
        <dbReference type="EMBL" id="PLT85624.1"/>
    </source>
</evidence>
<proteinExistence type="predicted"/>
<keyword evidence="4 7" id="KW-0812">Transmembrane</keyword>
<dbReference type="Pfam" id="PF01554">
    <property type="entry name" value="MatE"/>
    <property type="match status" value="2"/>
</dbReference>
<dbReference type="InterPro" id="IPR048279">
    <property type="entry name" value="MdtK-like"/>
</dbReference>
<evidence type="ECO:0000256" key="4">
    <source>
        <dbReference type="ARBA" id="ARBA00022692"/>
    </source>
</evidence>
<feature type="transmembrane region" description="Helical" evidence="7">
    <location>
        <begin position="238"/>
        <end position="262"/>
    </location>
</feature>
<dbReference type="EMBL" id="NIHW01000024">
    <property type="protein sequence ID" value="PLT85624.1"/>
    <property type="molecule type" value="Genomic_DNA"/>
</dbReference>
<dbReference type="AlphaFoldDB" id="A0A2N5NPB7"/>
<organism evidence="8 9">
    <name type="scientific">Mediterraneibacter gnavus</name>
    <name type="common">Ruminococcus gnavus</name>
    <dbReference type="NCBI Taxonomy" id="33038"/>
    <lineage>
        <taxon>Bacteria</taxon>
        <taxon>Bacillati</taxon>
        <taxon>Bacillota</taxon>
        <taxon>Clostridia</taxon>
        <taxon>Lachnospirales</taxon>
        <taxon>Lachnospiraceae</taxon>
        <taxon>Mediterraneibacter</taxon>
    </lineage>
</organism>
<feature type="transmembrane region" description="Helical" evidence="7">
    <location>
        <begin position="96"/>
        <end position="117"/>
    </location>
</feature>
<keyword evidence="5 7" id="KW-1133">Transmembrane helix</keyword>
<evidence type="ECO:0000256" key="1">
    <source>
        <dbReference type="ARBA" id="ARBA00004651"/>
    </source>
</evidence>
<protein>
    <submittedName>
        <fullName evidence="8">MATE family efflux transporter</fullName>
    </submittedName>
</protein>
<reference evidence="8 9" key="1">
    <citation type="journal article" date="2017" name="Genome Med.">
        <title>A novel Ruminococcus gnavus clade enriched in inflammatory bowel disease patients.</title>
        <authorList>
            <person name="Hall A.B."/>
            <person name="Yassour M."/>
            <person name="Sauk J."/>
            <person name="Garner A."/>
            <person name="Jiang X."/>
            <person name="Arthur T."/>
            <person name="Lagoudas G.K."/>
            <person name="Vatanen T."/>
            <person name="Fornelos N."/>
            <person name="Wilson R."/>
            <person name="Bertha M."/>
            <person name="Cohen M."/>
            <person name="Garber J."/>
            <person name="Khalili H."/>
            <person name="Gevers D."/>
            <person name="Ananthakrishnan A.N."/>
            <person name="Kugathasan S."/>
            <person name="Lander E.S."/>
            <person name="Blainey P."/>
            <person name="Vlamakis H."/>
            <person name="Xavier R.J."/>
            <person name="Huttenhower C."/>
        </authorList>
    </citation>
    <scope>NUCLEOTIDE SEQUENCE [LARGE SCALE GENOMIC DNA]</scope>
    <source>
        <strain evidence="8 9">RJX1128</strain>
    </source>
</reference>
<dbReference type="RefSeq" id="WP_101882602.1">
    <property type="nucleotide sequence ID" value="NZ_NIHO01000036.1"/>
</dbReference>
<dbReference type="STRING" id="33038.GCA_900067245_00765"/>
<dbReference type="Proteomes" id="UP000234840">
    <property type="component" value="Unassembled WGS sequence"/>
</dbReference>
<comment type="caution">
    <text evidence="8">The sequence shown here is derived from an EMBL/GenBank/DDBJ whole genome shotgun (WGS) entry which is preliminary data.</text>
</comment>
<dbReference type="NCBIfam" id="TIGR00797">
    <property type="entry name" value="matE"/>
    <property type="match status" value="1"/>
</dbReference>
<feature type="transmembrane region" description="Helical" evidence="7">
    <location>
        <begin position="169"/>
        <end position="192"/>
    </location>
</feature>
<evidence type="ECO:0000256" key="5">
    <source>
        <dbReference type="ARBA" id="ARBA00022989"/>
    </source>
</evidence>
<evidence type="ECO:0000256" key="2">
    <source>
        <dbReference type="ARBA" id="ARBA00022448"/>
    </source>
</evidence>
<evidence type="ECO:0000256" key="6">
    <source>
        <dbReference type="ARBA" id="ARBA00023136"/>
    </source>
</evidence>
<feature type="transmembrane region" description="Helical" evidence="7">
    <location>
        <begin position="34"/>
        <end position="55"/>
    </location>
</feature>
<dbReference type="CDD" id="cd13138">
    <property type="entry name" value="MATE_yoeA_like"/>
    <property type="match status" value="1"/>
</dbReference>
<keyword evidence="3" id="KW-1003">Cell membrane</keyword>
<feature type="transmembrane region" description="Helical" evidence="7">
    <location>
        <begin position="198"/>
        <end position="217"/>
    </location>
</feature>
<feature type="transmembrane region" description="Helical" evidence="7">
    <location>
        <begin position="423"/>
        <end position="440"/>
    </location>
</feature>
<keyword evidence="2" id="KW-0813">Transport</keyword>
<evidence type="ECO:0000256" key="7">
    <source>
        <dbReference type="SAM" id="Phobius"/>
    </source>
</evidence>
<name>A0A2N5NPB7_MEDGN</name>
<feature type="transmembrane region" description="Helical" evidence="7">
    <location>
        <begin position="282"/>
        <end position="301"/>
    </location>
</feature>
<accession>A0A2N5NPB7</accession>
<feature type="transmembrane region" description="Helical" evidence="7">
    <location>
        <begin position="360"/>
        <end position="378"/>
    </location>
</feature>
<dbReference type="PANTHER" id="PTHR43549:SF3">
    <property type="entry name" value="MULTIDRUG RESISTANCE PROTEIN YPNP-RELATED"/>
    <property type="match status" value="1"/>
</dbReference>